<evidence type="ECO:0000256" key="1">
    <source>
        <dbReference type="SAM" id="Phobius"/>
    </source>
</evidence>
<dbReference type="Proteomes" id="UP000522163">
    <property type="component" value="Unassembled WGS sequence"/>
</dbReference>
<gene>
    <name evidence="3" type="ORF">HNQ46_000052</name>
</gene>
<reference evidence="3 4" key="1">
    <citation type="submission" date="2020-08" db="EMBL/GenBank/DDBJ databases">
        <title>Genomic Encyclopedia of Type Strains, Phase IV (KMG-IV): sequencing the most valuable type-strain genomes for metagenomic binning, comparative biology and taxonomic classification.</title>
        <authorList>
            <person name="Goeker M."/>
        </authorList>
    </citation>
    <scope>NUCLEOTIDE SEQUENCE [LARGE SCALE GENOMIC DNA]</scope>
    <source>
        <strain evidence="3 4">DSM 17245</strain>
    </source>
</reference>
<feature type="transmembrane region" description="Helical" evidence="1">
    <location>
        <begin position="38"/>
        <end position="62"/>
    </location>
</feature>
<dbReference type="Pfam" id="PF21832">
    <property type="entry name" value="DUF6892"/>
    <property type="match status" value="1"/>
</dbReference>
<evidence type="ECO:0000313" key="3">
    <source>
        <dbReference type="EMBL" id="MBB6040091.1"/>
    </source>
</evidence>
<feature type="transmembrane region" description="Helical" evidence="1">
    <location>
        <begin position="82"/>
        <end position="104"/>
    </location>
</feature>
<dbReference type="RefSeq" id="WP_183681426.1">
    <property type="nucleotide sequence ID" value="NZ_CAUQVT010000061.1"/>
</dbReference>
<protein>
    <recommendedName>
        <fullName evidence="2">DUF6892 domain-containing protein</fullName>
    </recommendedName>
</protein>
<accession>A0A7W9SDZ4</accession>
<evidence type="ECO:0000259" key="2">
    <source>
        <dbReference type="Pfam" id="PF21832"/>
    </source>
</evidence>
<dbReference type="AlphaFoldDB" id="A0A7W9SDZ4"/>
<comment type="caution">
    <text evidence="3">The sequence shown here is derived from an EMBL/GenBank/DDBJ whole genome shotgun (WGS) entry which is preliminary data.</text>
</comment>
<dbReference type="InterPro" id="IPR054187">
    <property type="entry name" value="DUF6892"/>
</dbReference>
<keyword evidence="1" id="KW-0472">Membrane</keyword>
<sequence>MTREERAEKWFSNISGAESISIESKIEICDKAAKRMMIIILGLLTLEFILLFVVGGEIFTRVADFLNRISEGGHTGNHSQGLALTGIIVFLPVFIIPLTAAFSYKNNYLKAELAKIVTSRENTAGKESALPSFTKESESDILHFDTLNFKLAIIQVLMYDLHLLKPEFDIYAFADQYKGKNIDTDSDAIIEPAMNFFKEMEIPKNFAPYVEMLYMDGGNDVYMNIIPQWDGEDDSFDLNEITLEELQQFPNLKKANLMSSDFDKVKEVFEAANIAVEPL</sequence>
<dbReference type="GeneID" id="85013626"/>
<keyword evidence="1" id="KW-1133">Transmembrane helix</keyword>
<name>A0A7W9SDZ4_9FIRM</name>
<organism evidence="3 4">
    <name type="scientific">Oribacterium sinus</name>
    <dbReference type="NCBI Taxonomy" id="237576"/>
    <lineage>
        <taxon>Bacteria</taxon>
        <taxon>Bacillati</taxon>
        <taxon>Bacillota</taxon>
        <taxon>Clostridia</taxon>
        <taxon>Lachnospirales</taxon>
        <taxon>Lachnospiraceae</taxon>
        <taxon>Oribacterium</taxon>
    </lineage>
</organism>
<proteinExistence type="predicted"/>
<feature type="domain" description="DUF6892" evidence="2">
    <location>
        <begin position="142"/>
        <end position="276"/>
    </location>
</feature>
<evidence type="ECO:0000313" key="4">
    <source>
        <dbReference type="Proteomes" id="UP000522163"/>
    </source>
</evidence>
<keyword evidence="1" id="KW-0812">Transmembrane</keyword>
<dbReference type="EMBL" id="JACHHH010000001">
    <property type="protein sequence ID" value="MBB6040091.1"/>
    <property type="molecule type" value="Genomic_DNA"/>
</dbReference>